<evidence type="ECO:0000313" key="3">
    <source>
        <dbReference type="Proteomes" id="UP000467201"/>
    </source>
</evidence>
<evidence type="ECO:0000313" key="2">
    <source>
        <dbReference type="EMBL" id="BBZ08646.1"/>
    </source>
</evidence>
<proteinExistence type="predicted"/>
<keyword evidence="1" id="KW-0472">Membrane</keyword>
<protein>
    <submittedName>
        <fullName evidence="2">Uncharacterized protein</fullName>
    </submittedName>
</protein>
<organism evidence="2 3">
    <name type="scientific">Mycolicibacterium doricum</name>
    <dbReference type="NCBI Taxonomy" id="126673"/>
    <lineage>
        <taxon>Bacteria</taxon>
        <taxon>Bacillati</taxon>
        <taxon>Actinomycetota</taxon>
        <taxon>Actinomycetes</taxon>
        <taxon>Mycobacteriales</taxon>
        <taxon>Mycobacteriaceae</taxon>
        <taxon>Mycolicibacterium</taxon>
    </lineage>
</organism>
<feature type="transmembrane region" description="Helical" evidence="1">
    <location>
        <begin position="17"/>
        <end position="40"/>
    </location>
</feature>
<keyword evidence="1" id="KW-0812">Transmembrane</keyword>
<evidence type="ECO:0000256" key="1">
    <source>
        <dbReference type="SAM" id="Phobius"/>
    </source>
</evidence>
<accession>A0A7I7VTM7</accession>
<dbReference type="AlphaFoldDB" id="A0A7I7VTM7"/>
<dbReference type="KEGG" id="mdr:MDOR_28150"/>
<dbReference type="EMBL" id="AP022605">
    <property type="protein sequence ID" value="BBZ08646.1"/>
    <property type="molecule type" value="Genomic_DNA"/>
</dbReference>
<name>A0A7I7VTM7_9MYCO</name>
<dbReference type="RefSeq" id="WP_263858040.1">
    <property type="nucleotide sequence ID" value="NZ_AP022605.1"/>
</dbReference>
<sequence length="41" mass="4203">MLAAEGDDGVHTTTTQLAELICSEVIAIVIFGIVIFGALLG</sequence>
<dbReference type="Proteomes" id="UP000467201">
    <property type="component" value="Chromosome"/>
</dbReference>
<keyword evidence="1" id="KW-1133">Transmembrane helix</keyword>
<reference evidence="2 3" key="1">
    <citation type="journal article" date="2019" name="Emerg. Microbes Infect.">
        <title>Comprehensive subspecies identification of 175 nontuberculous mycobacteria species based on 7547 genomic profiles.</title>
        <authorList>
            <person name="Matsumoto Y."/>
            <person name="Kinjo T."/>
            <person name="Motooka D."/>
            <person name="Nabeya D."/>
            <person name="Jung N."/>
            <person name="Uechi K."/>
            <person name="Horii T."/>
            <person name="Iida T."/>
            <person name="Fujita J."/>
            <person name="Nakamura S."/>
        </authorList>
    </citation>
    <scope>NUCLEOTIDE SEQUENCE [LARGE SCALE GENOMIC DNA]</scope>
    <source>
        <strain evidence="2 3">JCM 12405</strain>
    </source>
</reference>
<gene>
    <name evidence="2" type="ORF">MDOR_28150</name>
</gene>